<dbReference type="Pfam" id="PF02903">
    <property type="entry name" value="Alpha-amylase_N"/>
    <property type="match status" value="1"/>
</dbReference>
<dbReference type="SMART" id="SM00642">
    <property type="entry name" value="Aamy"/>
    <property type="match status" value="1"/>
</dbReference>
<dbReference type="InterPro" id="IPR045857">
    <property type="entry name" value="O16G_dom_2"/>
</dbReference>
<dbReference type="CDD" id="cd11338">
    <property type="entry name" value="AmyAc_CMD"/>
    <property type="match status" value="1"/>
</dbReference>
<evidence type="ECO:0000256" key="2">
    <source>
        <dbReference type="ARBA" id="ARBA00022801"/>
    </source>
</evidence>
<dbReference type="Pfam" id="PF00128">
    <property type="entry name" value="Alpha-amylase"/>
    <property type="match status" value="1"/>
</dbReference>
<dbReference type="InterPro" id="IPR006047">
    <property type="entry name" value="GH13_cat_dom"/>
</dbReference>
<dbReference type="Gene3D" id="2.60.40.10">
    <property type="entry name" value="Immunoglobulins"/>
    <property type="match status" value="1"/>
</dbReference>
<dbReference type="InterPro" id="IPR032091">
    <property type="entry name" value="Malt_amylase-like_C"/>
</dbReference>
<evidence type="ECO:0000256" key="3">
    <source>
        <dbReference type="ARBA" id="ARBA00023295"/>
    </source>
</evidence>
<dbReference type="InterPro" id="IPR017853">
    <property type="entry name" value="GH"/>
</dbReference>
<dbReference type="Proteomes" id="UP001357223">
    <property type="component" value="Chromosome"/>
</dbReference>
<evidence type="ECO:0000259" key="4">
    <source>
        <dbReference type="SMART" id="SM00642"/>
    </source>
</evidence>
<reference evidence="5 6" key="1">
    <citation type="submission" date="2023-10" db="EMBL/GenBank/DDBJ databases">
        <title>Niallia locisalis sp.nov. isolated from a salt pond sample.</title>
        <authorList>
            <person name="Li X.-J."/>
            <person name="Dong L."/>
        </authorList>
    </citation>
    <scope>NUCLEOTIDE SEQUENCE [LARGE SCALE GENOMIC DNA]</scope>
    <source>
        <strain evidence="5 6">DSM 29761</strain>
    </source>
</reference>
<sequence>MIERASILHRPTDQYAYPFQKDTLHIRIQTKKDNVASIELIYGDQYEWNDDRWFTRIAPLTRFGTDALFDYWMAEVSPPYQRLRYGFHVHGDSESTIYTEKGYFTEPPQDPNQYFCFPYLHTNEVFRAPEWVRNTVWYQIFPERFANGDPGINPPETKPWGSEEPTSANFFGGDFLGIIQKLDYLKELGINGIYLTPIFKAHSNHKYDTIDYFEIDPQFGDKQSFKQLVDTCHSKGIRVMLDAVFNHSGFYFPPFQDVWKNGEKSPYKNWFHTNQFPLKGGEKPNYATFSFVETMPKLNTQNKDTKNYLLDVGRYWVKEFDIDGWRLDVANEIDHAFWREFRQAVKTIKPELFILGEIWHDSMPWLRGDQFDSVMNYPFLTKTIHFFAKGMLSASEFVEQMTTVMMKYPDTVNEALFNIVGSHDTPRLLTECDGNVEKAKLINTFLLTFIGTPCLYYGDEIGITGGMDPGCRSCMIWDEKQHNLEILTHIKQLIRLRKTEPLLANNGTFSFLPCKNGIAYVKAGDGRKCLVILNPTSEELKFMLPFSLKGRKIIDMLKNQEFMMESDELIAVLKPYDASILQFQDGSS</sequence>
<dbReference type="CDD" id="cd02857">
    <property type="entry name" value="E_set_CDase_PDE_N"/>
    <property type="match status" value="1"/>
</dbReference>
<organism evidence="5 6">
    <name type="scientific">Niallia oryzisoli</name>
    <dbReference type="NCBI Taxonomy" id="1737571"/>
    <lineage>
        <taxon>Bacteria</taxon>
        <taxon>Bacillati</taxon>
        <taxon>Bacillota</taxon>
        <taxon>Bacilli</taxon>
        <taxon>Bacillales</taxon>
        <taxon>Bacillaceae</taxon>
        <taxon>Niallia</taxon>
    </lineage>
</organism>
<evidence type="ECO:0000313" key="6">
    <source>
        <dbReference type="Proteomes" id="UP001357223"/>
    </source>
</evidence>
<evidence type="ECO:0000256" key="1">
    <source>
        <dbReference type="ARBA" id="ARBA00008061"/>
    </source>
</evidence>
<comment type="similarity">
    <text evidence="1">Belongs to the glycosyl hydrolase 13 family.</text>
</comment>
<keyword evidence="3" id="KW-0326">Glycosidase</keyword>
<accession>A0ABZ2CAT6</accession>
<name>A0ABZ2CAT6_9BACI</name>
<dbReference type="SUPFAM" id="SSF51445">
    <property type="entry name" value="(Trans)glycosidases"/>
    <property type="match status" value="1"/>
</dbReference>
<gene>
    <name evidence="5" type="ORF">R4Z09_23150</name>
</gene>
<feature type="domain" description="Glycosyl hydrolase family 13 catalytic" evidence="4">
    <location>
        <begin position="139"/>
        <end position="497"/>
    </location>
</feature>
<proteinExistence type="inferred from homology"/>
<keyword evidence="6" id="KW-1185">Reference proteome</keyword>
<evidence type="ECO:0000313" key="5">
    <source>
        <dbReference type="EMBL" id="WVX80153.1"/>
    </source>
</evidence>
<dbReference type="Gene3D" id="3.20.20.80">
    <property type="entry name" value="Glycosidases"/>
    <property type="match status" value="1"/>
</dbReference>
<dbReference type="RefSeq" id="WP_338449083.1">
    <property type="nucleotide sequence ID" value="NZ_CP137640.1"/>
</dbReference>
<dbReference type="InterPro" id="IPR013780">
    <property type="entry name" value="Glyco_hydro_b"/>
</dbReference>
<dbReference type="Pfam" id="PF16657">
    <property type="entry name" value="Malt_amylase_C"/>
    <property type="match status" value="1"/>
</dbReference>
<dbReference type="PANTHER" id="PTHR10357:SF210">
    <property type="entry name" value="MALTODEXTRIN GLUCOSIDASE"/>
    <property type="match status" value="1"/>
</dbReference>
<dbReference type="Gene3D" id="3.90.400.10">
    <property type="entry name" value="Oligo-1,6-glucosidase, Domain 2"/>
    <property type="match status" value="1"/>
</dbReference>
<dbReference type="Gene3D" id="2.60.40.1180">
    <property type="entry name" value="Golgi alpha-mannosidase II"/>
    <property type="match status" value="1"/>
</dbReference>
<dbReference type="PANTHER" id="PTHR10357">
    <property type="entry name" value="ALPHA-AMYLASE FAMILY MEMBER"/>
    <property type="match status" value="1"/>
</dbReference>
<dbReference type="EMBL" id="CP137640">
    <property type="protein sequence ID" value="WVX80153.1"/>
    <property type="molecule type" value="Genomic_DNA"/>
</dbReference>
<dbReference type="InterPro" id="IPR004185">
    <property type="entry name" value="Glyco_hydro_13_lg-like_dom"/>
</dbReference>
<protein>
    <submittedName>
        <fullName evidence="5">Alpha-glycosidase</fullName>
    </submittedName>
</protein>
<dbReference type="InterPro" id="IPR013783">
    <property type="entry name" value="Ig-like_fold"/>
</dbReference>
<dbReference type="SUPFAM" id="SSF51011">
    <property type="entry name" value="Glycosyl hydrolase domain"/>
    <property type="match status" value="1"/>
</dbReference>
<keyword evidence="2" id="KW-0378">Hydrolase</keyword>